<proteinExistence type="predicted"/>
<keyword evidence="3" id="KW-1185">Reference proteome</keyword>
<evidence type="ECO:0000313" key="3">
    <source>
        <dbReference type="Proteomes" id="UP000239480"/>
    </source>
</evidence>
<dbReference type="RefSeq" id="WP_211300976.1">
    <property type="nucleotide sequence ID" value="NZ_PVTD01000003.1"/>
</dbReference>
<evidence type="ECO:0000256" key="1">
    <source>
        <dbReference type="SAM" id="SignalP"/>
    </source>
</evidence>
<name>A0A2T0RT23_9RHOB</name>
<keyword evidence="1" id="KW-0732">Signal</keyword>
<dbReference type="EMBL" id="PVTD01000003">
    <property type="protein sequence ID" value="PRY24345.1"/>
    <property type="molecule type" value="Genomic_DNA"/>
</dbReference>
<gene>
    <name evidence="2" type="ORF">CLV78_103211</name>
</gene>
<accession>A0A2T0RT23</accession>
<feature type="chain" id="PRO_5015687134" evidence="1">
    <location>
        <begin position="25"/>
        <end position="230"/>
    </location>
</feature>
<sequence>MKKLLLALCLPLLLVACTGSGPWAPDEAVQAARYRAPGPSTITLFTMVNNRSNEGAHSGLMVNGSQRVIFNPAGTFHHPYAPQRADVHYGITDPLLDFFIDYHARNTFRVIRHDVEVTPEQAAIALARIESYGAVPNAFCTTSIGRILRGVPGFEDAPSSPFPKATMRYFDKIPGVKISRYYDGGPDDRSDLYSDGESNTTYVADNPAARADIIVEYGPDPGYNTHPELQ</sequence>
<dbReference type="AlphaFoldDB" id="A0A2T0RT23"/>
<dbReference type="Proteomes" id="UP000239480">
    <property type="component" value="Unassembled WGS sequence"/>
</dbReference>
<reference evidence="2 3" key="1">
    <citation type="submission" date="2018-03" db="EMBL/GenBank/DDBJ databases">
        <title>Genomic Encyclopedia of Archaeal and Bacterial Type Strains, Phase II (KMG-II): from individual species to whole genera.</title>
        <authorList>
            <person name="Goeker M."/>
        </authorList>
    </citation>
    <scope>NUCLEOTIDE SEQUENCE [LARGE SCALE GENOMIC DNA]</scope>
    <source>
        <strain evidence="2 3">DSM 29328</strain>
    </source>
</reference>
<feature type="signal peptide" evidence="1">
    <location>
        <begin position="1"/>
        <end position="24"/>
    </location>
</feature>
<comment type="caution">
    <text evidence="2">The sequence shown here is derived from an EMBL/GenBank/DDBJ whole genome shotgun (WGS) entry which is preliminary data.</text>
</comment>
<organism evidence="2 3">
    <name type="scientific">Aliiruegeria haliotis</name>
    <dbReference type="NCBI Taxonomy" id="1280846"/>
    <lineage>
        <taxon>Bacteria</taxon>
        <taxon>Pseudomonadati</taxon>
        <taxon>Pseudomonadota</taxon>
        <taxon>Alphaproteobacteria</taxon>
        <taxon>Rhodobacterales</taxon>
        <taxon>Roseobacteraceae</taxon>
        <taxon>Aliiruegeria</taxon>
    </lineage>
</organism>
<protein>
    <submittedName>
        <fullName evidence="2">Uncharacterized protein</fullName>
    </submittedName>
</protein>
<evidence type="ECO:0000313" key="2">
    <source>
        <dbReference type="EMBL" id="PRY24345.1"/>
    </source>
</evidence>
<dbReference type="PROSITE" id="PS51257">
    <property type="entry name" value="PROKAR_LIPOPROTEIN"/>
    <property type="match status" value="1"/>
</dbReference>